<accession>A0A0C3KCF8</accession>
<dbReference type="EMBL" id="KN823239">
    <property type="protein sequence ID" value="KIO19138.1"/>
    <property type="molecule type" value="Genomic_DNA"/>
</dbReference>
<name>A0A0C3KCF8_9AGAM</name>
<dbReference type="OrthoDB" id="3145038at2759"/>
<gene>
    <name evidence="1" type="ORF">M407DRAFT_150434</name>
</gene>
<sequence>MTVVTLDLSQPTPAFKAATSYPFVDDFGRIQCGTIRGDLVATTSVNGSVLIWNWVENSWIEIVDAGRRARHADLRVKFTGTDYVTTFDMMGGHGKTYPIPPLQPRQGDQRPQQVMIQPQGKPIGRSAGFFSSMIPSPENTDVAILASARQLAFIGPSTGESSEVNFDISLQVPWTRSYLSSAHKAVTGKTVDGSVVVMINSSTQQGEPLEIHVLRENDGKGASLFDVPLPWIVPPTGPAAWKVAMCPIAGTVCMINPDGDVHVFDFAL</sequence>
<evidence type="ECO:0000313" key="1">
    <source>
        <dbReference type="EMBL" id="KIO19138.1"/>
    </source>
</evidence>
<dbReference type="SUPFAM" id="SSF69322">
    <property type="entry name" value="Tricorn protease domain 2"/>
    <property type="match status" value="1"/>
</dbReference>
<dbReference type="HOGENOM" id="CLU_1038971_0_0_1"/>
<reference evidence="1 2" key="1">
    <citation type="submission" date="2014-04" db="EMBL/GenBank/DDBJ databases">
        <authorList>
            <consortium name="DOE Joint Genome Institute"/>
            <person name="Kuo A."/>
            <person name="Girlanda M."/>
            <person name="Perotto S."/>
            <person name="Kohler A."/>
            <person name="Nagy L.G."/>
            <person name="Floudas D."/>
            <person name="Copeland A."/>
            <person name="Barry K.W."/>
            <person name="Cichocki N."/>
            <person name="Veneault-Fourrey C."/>
            <person name="LaButti K."/>
            <person name="Lindquist E.A."/>
            <person name="Lipzen A."/>
            <person name="Lundell T."/>
            <person name="Morin E."/>
            <person name="Murat C."/>
            <person name="Sun H."/>
            <person name="Tunlid A."/>
            <person name="Henrissat B."/>
            <person name="Grigoriev I.V."/>
            <person name="Hibbett D.S."/>
            <person name="Martin F."/>
            <person name="Nordberg H.P."/>
            <person name="Cantor M.N."/>
            <person name="Hua S.X."/>
        </authorList>
    </citation>
    <scope>NUCLEOTIDE SEQUENCE [LARGE SCALE GENOMIC DNA]</scope>
    <source>
        <strain evidence="1 2">MUT 4182</strain>
    </source>
</reference>
<reference evidence="2" key="2">
    <citation type="submission" date="2015-01" db="EMBL/GenBank/DDBJ databases">
        <title>Evolutionary Origins and Diversification of the Mycorrhizal Mutualists.</title>
        <authorList>
            <consortium name="DOE Joint Genome Institute"/>
            <consortium name="Mycorrhizal Genomics Consortium"/>
            <person name="Kohler A."/>
            <person name="Kuo A."/>
            <person name="Nagy L.G."/>
            <person name="Floudas D."/>
            <person name="Copeland A."/>
            <person name="Barry K.W."/>
            <person name="Cichocki N."/>
            <person name="Veneault-Fourrey C."/>
            <person name="LaButti K."/>
            <person name="Lindquist E.A."/>
            <person name="Lipzen A."/>
            <person name="Lundell T."/>
            <person name="Morin E."/>
            <person name="Murat C."/>
            <person name="Riley R."/>
            <person name="Ohm R."/>
            <person name="Sun H."/>
            <person name="Tunlid A."/>
            <person name="Henrissat B."/>
            <person name="Grigoriev I.V."/>
            <person name="Hibbett D.S."/>
            <person name="Martin F."/>
        </authorList>
    </citation>
    <scope>NUCLEOTIDE SEQUENCE [LARGE SCALE GENOMIC DNA]</scope>
    <source>
        <strain evidence="2">MUT 4182</strain>
    </source>
</reference>
<organism evidence="1 2">
    <name type="scientific">Tulasnella calospora MUT 4182</name>
    <dbReference type="NCBI Taxonomy" id="1051891"/>
    <lineage>
        <taxon>Eukaryota</taxon>
        <taxon>Fungi</taxon>
        <taxon>Dikarya</taxon>
        <taxon>Basidiomycota</taxon>
        <taxon>Agaricomycotina</taxon>
        <taxon>Agaricomycetes</taxon>
        <taxon>Cantharellales</taxon>
        <taxon>Tulasnellaceae</taxon>
        <taxon>Tulasnella</taxon>
    </lineage>
</organism>
<proteinExistence type="predicted"/>
<keyword evidence="2" id="KW-1185">Reference proteome</keyword>
<dbReference type="Proteomes" id="UP000054248">
    <property type="component" value="Unassembled WGS sequence"/>
</dbReference>
<protein>
    <submittedName>
        <fullName evidence="1">Uncharacterized protein</fullName>
    </submittedName>
</protein>
<dbReference type="AlphaFoldDB" id="A0A0C3KCF8"/>
<evidence type="ECO:0000313" key="2">
    <source>
        <dbReference type="Proteomes" id="UP000054248"/>
    </source>
</evidence>